<accession>A0A2U1CQU9</accession>
<name>A0A2U1CQU9_9BURK</name>
<dbReference type="InterPro" id="IPR032623">
    <property type="entry name" value="FecR_N"/>
</dbReference>
<evidence type="ECO:0000259" key="2">
    <source>
        <dbReference type="Pfam" id="PF16220"/>
    </source>
</evidence>
<comment type="caution">
    <text evidence="3">The sequence shown here is derived from an EMBL/GenBank/DDBJ whole genome shotgun (WGS) entry which is preliminary data.</text>
</comment>
<dbReference type="InterPro" id="IPR006860">
    <property type="entry name" value="FecR"/>
</dbReference>
<protein>
    <submittedName>
        <fullName evidence="3">FecR family protein</fullName>
    </submittedName>
</protein>
<dbReference type="EMBL" id="QEKO01000001">
    <property type="protein sequence ID" value="PVY68249.1"/>
    <property type="molecule type" value="Genomic_DNA"/>
</dbReference>
<gene>
    <name evidence="3" type="ORF">C7440_0641</name>
</gene>
<dbReference type="PANTHER" id="PTHR30273:SF2">
    <property type="entry name" value="PROTEIN FECR"/>
    <property type="match status" value="1"/>
</dbReference>
<keyword evidence="4" id="KW-1185">Reference proteome</keyword>
<evidence type="ECO:0000259" key="1">
    <source>
        <dbReference type="Pfam" id="PF04773"/>
    </source>
</evidence>
<feature type="domain" description="FecR N-terminal" evidence="2">
    <location>
        <begin position="22"/>
        <end position="63"/>
    </location>
</feature>
<dbReference type="STRING" id="1231391.GCA_000308195_03269"/>
<feature type="domain" description="FecR protein" evidence="1">
    <location>
        <begin position="126"/>
        <end position="222"/>
    </location>
</feature>
<dbReference type="GO" id="GO:0016989">
    <property type="term" value="F:sigma factor antagonist activity"/>
    <property type="evidence" value="ECO:0007669"/>
    <property type="project" value="TreeGrafter"/>
</dbReference>
<sequence length="337" mass="36891">MASNRDTLILPSGRVISRTTADAAADWLTLLMSGEAGDEQQRQWQQWRQAHVDHEAAWQHVESVTGRMKSLERAPAYAALSSYGASDRPSSPARRRATRMLLWGGLATGAGLLASHTGTWQPTLADCRSGTGEQRNFTLEDGTRLTLNTDSAVDLRFDTNQRRIVLVAGEIMVATGHGPGLTDPRPLWVATAEGSIRSLGTRFTVRQHAERTSVAVLESAVEVSPWSGSGSARLLHAGERTQFSRNAVEAPRPADEHADAWARGQLVADEQRLDDFLAELGRYRPGVLRVDPHIAGLRISGVFPLADTDRILATLPSVLPVRVQWRTRFWATVVPAE</sequence>
<dbReference type="Proteomes" id="UP000246145">
    <property type="component" value="Unassembled WGS sequence"/>
</dbReference>
<proteinExistence type="predicted"/>
<organism evidence="3 4">
    <name type="scientific">Pusillimonas noertemannii</name>
    <dbReference type="NCBI Taxonomy" id="305977"/>
    <lineage>
        <taxon>Bacteria</taxon>
        <taxon>Pseudomonadati</taxon>
        <taxon>Pseudomonadota</taxon>
        <taxon>Betaproteobacteria</taxon>
        <taxon>Burkholderiales</taxon>
        <taxon>Alcaligenaceae</taxon>
        <taxon>Pusillimonas</taxon>
    </lineage>
</organism>
<dbReference type="AlphaFoldDB" id="A0A2U1CQU9"/>
<dbReference type="OrthoDB" id="1100567at2"/>
<dbReference type="Pfam" id="PF16220">
    <property type="entry name" value="DUF4880"/>
    <property type="match status" value="1"/>
</dbReference>
<dbReference type="PANTHER" id="PTHR30273">
    <property type="entry name" value="PERIPLASMIC SIGNAL SENSOR AND SIGMA FACTOR ACTIVATOR FECR-RELATED"/>
    <property type="match status" value="1"/>
</dbReference>
<evidence type="ECO:0000313" key="4">
    <source>
        <dbReference type="Proteomes" id="UP000246145"/>
    </source>
</evidence>
<reference evidence="3 4" key="1">
    <citation type="submission" date="2018-04" db="EMBL/GenBank/DDBJ databases">
        <title>Genomic Encyclopedia of Type Strains, Phase IV (KMG-IV): sequencing the most valuable type-strain genomes for metagenomic binning, comparative biology and taxonomic classification.</title>
        <authorList>
            <person name="Goeker M."/>
        </authorList>
    </citation>
    <scope>NUCLEOTIDE SEQUENCE [LARGE SCALE GENOMIC DNA]</scope>
    <source>
        <strain evidence="3 4">DSM 10065</strain>
    </source>
</reference>
<dbReference type="Pfam" id="PF04773">
    <property type="entry name" value="FecR"/>
    <property type="match status" value="1"/>
</dbReference>
<evidence type="ECO:0000313" key="3">
    <source>
        <dbReference type="EMBL" id="PVY68249.1"/>
    </source>
</evidence>
<dbReference type="InterPro" id="IPR012373">
    <property type="entry name" value="Ferrdict_sens_TM"/>
</dbReference>
<dbReference type="PIRSF" id="PIRSF018266">
    <property type="entry name" value="FecR"/>
    <property type="match status" value="1"/>
</dbReference>
<dbReference type="RefSeq" id="WP_017525620.1">
    <property type="nucleotide sequence ID" value="NZ_JACCEX010000001.1"/>
</dbReference>
<dbReference type="Gene3D" id="2.60.120.1440">
    <property type="match status" value="1"/>
</dbReference>